<feature type="transmembrane region" description="Helical" evidence="6">
    <location>
        <begin position="116"/>
        <end position="135"/>
    </location>
</feature>
<dbReference type="Proteomes" id="UP001212152">
    <property type="component" value="Unassembled WGS sequence"/>
</dbReference>
<evidence type="ECO:0000256" key="3">
    <source>
        <dbReference type="ARBA" id="ARBA00022989"/>
    </source>
</evidence>
<keyword evidence="2 6" id="KW-0812">Transmembrane</keyword>
<evidence type="ECO:0000313" key="8">
    <source>
        <dbReference type="Proteomes" id="UP001212152"/>
    </source>
</evidence>
<feature type="compositionally biased region" description="Pro residues" evidence="5">
    <location>
        <begin position="11"/>
        <end position="23"/>
    </location>
</feature>
<gene>
    <name evidence="7" type="ORF">HDU87_002948</name>
</gene>
<evidence type="ECO:0000313" key="7">
    <source>
        <dbReference type="EMBL" id="KAJ3179339.1"/>
    </source>
</evidence>
<keyword evidence="3 6" id="KW-1133">Transmembrane helix</keyword>
<evidence type="ECO:0000256" key="2">
    <source>
        <dbReference type="ARBA" id="ARBA00022692"/>
    </source>
</evidence>
<dbReference type="AlphaFoldDB" id="A0AAD5XRR1"/>
<comment type="subcellular location">
    <subcellularLocation>
        <location evidence="1">Membrane</location>
        <topology evidence="1">Multi-pass membrane protein</topology>
    </subcellularLocation>
</comment>
<feature type="transmembrane region" description="Helical" evidence="6">
    <location>
        <begin position="141"/>
        <end position="159"/>
    </location>
</feature>
<organism evidence="7 8">
    <name type="scientific">Geranomyces variabilis</name>
    <dbReference type="NCBI Taxonomy" id="109894"/>
    <lineage>
        <taxon>Eukaryota</taxon>
        <taxon>Fungi</taxon>
        <taxon>Fungi incertae sedis</taxon>
        <taxon>Chytridiomycota</taxon>
        <taxon>Chytridiomycota incertae sedis</taxon>
        <taxon>Chytridiomycetes</taxon>
        <taxon>Spizellomycetales</taxon>
        <taxon>Powellomycetaceae</taxon>
        <taxon>Geranomyces</taxon>
    </lineage>
</organism>
<proteinExistence type="predicted"/>
<dbReference type="GO" id="GO:0016020">
    <property type="term" value="C:membrane"/>
    <property type="evidence" value="ECO:0007669"/>
    <property type="project" value="UniProtKB-SubCell"/>
</dbReference>
<feature type="transmembrane region" description="Helical" evidence="6">
    <location>
        <begin position="85"/>
        <end position="104"/>
    </location>
</feature>
<keyword evidence="4 6" id="KW-0472">Membrane</keyword>
<keyword evidence="8" id="KW-1185">Reference proteome</keyword>
<dbReference type="PANTHER" id="PTHR36460:SF1">
    <property type="entry name" value="UPF0132 DOMAIN PROTEIN (AFU_ORTHOLOGUE AFUA_3G10255)"/>
    <property type="match status" value="1"/>
</dbReference>
<feature type="region of interest" description="Disordered" evidence="5">
    <location>
        <begin position="1"/>
        <end position="53"/>
    </location>
</feature>
<protein>
    <submittedName>
        <fullName evidence="7">Uncharacterized protein</fullName>
    </submittedName>
</protein>
<dbReference type="EMBL" id="JADGJQ010000021">
    <property type="protein sequence ID" value="KAJ3179339.1"/>
    <property type="molecule type" value="Genomic_DNA"/>
</dbReference>
<evidence type="ECO:0000256" key="6">
    <source>
        <dbReference type="SAM" id="Phobius"/>
    </source>
</evidence>
<reference evidence="7" key="1">
    <citation type="submission" date="2020-05" db="EMBL/GenBank/DDBJ databases">
        <title>Phylogenomic resolution of chytrid fungi.</title>
        <authorList>
            <person name="Stajich J.E."/>
            <person name="Amses K."/>
            <person name="Simmons R."/>
            <person name="Seto K."/>
            <person name="Myers J."/>
            <person name="Bonds A."/>
            <person name="Quandt C.A."/>
            <person name="Barry K."/>
            <person name="Liu P."/>
            <person name="Grigoriev I."/>
            <person name="Longcore J.E."/>
            <person name="James T.Y."/>
        </authorList>
    </citation>
    <scope>NUCLEOTIDE SEQUENCE</scope>
    <source>
        <strain evidence="7">JEL0379</strain>
    </source>
</reference>
<name>A0AAD5XRR1_9FUNG</name>
<dbReference type="PANTHER" id="PTHR36460">
    <property type="entry name" value="UPF0132 DOMAIN PROTEIN (AFU_ORTHOLOGUE AFUA_3G10255)"/>
    <property type="match status" value="1"/>
</dbReference>
<sequence>MSASPATFSPYQPPPEPHSPSLPPGRRGYQSGAPASPSRFPPGEPSAAAASSSSAAAFNPTGVAGVPDAERVNKYETSVGARIDIESALCYALACVTGILFLIIETKNDFVRFHAWQSVLTFIGLLLVQFFFSLFSSTLVWLLFFVEVGLAGWLGFKAYTNSDSLDRYKLPYIGEIASQWVDSE</sequence>
<accession>A0AAD5XRR1</accession>
<evidence type="ECO:0000256" key="1">
    <source>
        <dbReference type="ARBA" id="ARBA00004141"/>
    </source>
</evidence>
<evidence type="ECO:0000256" key="4">
    <source>
        <dbReference type="ARBA" id="ARBA00023136"/>
    </source>
</evidence>
<comment type="caution">
    <text evidence="7">The sequence shown here is derived from an EMBL/GenBank/DDBJ whole genome shotgun (WGS) entry which is preliminary data.</text>
</comment>
<evidence type="ECO:0000256" key="5">
    <source>
        <dbReference type="SAM" id="MobiDB-lite"/>
    </source>
</evidence>